<evidence type="ECO:0000256" key="3">
    <source>
        <dbReference type="PROSITE-ProRule" id="PRU00479"/>
    </source>
</evidence>
<sequence length="197" mass="21728">MLKKLTLNTDNKAETVSECGRAAWARARRVFAVGSGGECYSSMDAHRVFHKDGQAGDCTDDLIGGAESVYVFALTGKVLLSTPTCYSVEDNAVSEQSSNCELAKPPPDIKVCCEDVCKDNCYKTKDGAYCVIPFIYRGKTHYECTRKDGGPMWCATTSNFDRDDQGGECEEEMLKVLHPLLHQRIKLQEQLPAVLAK</sequence>
<organism evidence="4 5">
    <name type="scientific">Paramuricea clavata</name>
    <name type="common">Red gorgonian</name>
    <name type="synonym">Violescent sea-whip</name>
    <dbReference type="NCBI Taxonomy" id="317549"/>
    <lineage>
        <taxon>Eukaryota</taxon>
        <taxon>Metazoa</taxon>
        <taxon>Cnidaria</taxon>
        <taxon>Anthozoa</taxon>
        <taxon>Octocorallia</taxon>
        <taxon>Malacalcyonacea</taxon>
        <taxon>Plexauridae</taxon>
        <taxon>Paramuricea</taxon>
    </lineage>
</organism>
<dbReference type="InterPro" id="IPR013806">
    <property type="entry name" value="Kringle-like"/>
</dbReference>
<protein>
    <submittedName>
        <fullName evidence="4">Cation-independent mannose-6-phosphate receptor-like</fullName>
    </submittedName>
</protein>
<dbReference type="SUPFAM" id="SSF57440">
    <property type="entry name" value="Kringle-like"/>
    <property type="match status" value="1"/>
</dbReference>
<gene>
    <name evidence="4" type="ORF">PACLA_8A007002</name>
</gene>
<keyword evidence="4" id="KW-0675">Receptor</keyword>
<evidence type="ECO:0000256" key="1">
    <source>
        <dbReference type="ARBA" id="ARBA00022737"/>
    </source>
</evidence>
<dbReference type="CDD" id="cd00062">
    <property type="entry name" value="FN2"/>
    <property type="match status" value="1"/>
</dbReference>
<proteinExistence type="predicted"/>
<dbReference type="SMART" id="SM00059">
    <property type="entry name" value="FN2"/>
    <property type="match status" value="1"/>
</dbReference>
<keyword evidence="1" id="KW-0677">Repeat</keyword>
<dbReference type="PRINTS" id="PR00013">
    <property type="entry name" value="FNTYPEII"/>
</dbReference>
<accession>A0A6S7IQX3</accession>
<dbReference type="InterPro" id="IPR036943">
    <property type="entry name" value="FN_type2_sf"/>
</dbReference>
<dbReference type="OrthoDB" id="5944909at2759"/>
<dbReference type="Proteomes" id="UP001152795">
    <property type="component" value="Unassembled WGS sequence"/>
</dbReference>
<name>A0A6S7IQX3_PARCT</name>
<comment type="caution">
    <text evidence="3">Lacks conserved residue(s) required for the propagation of feature annotation.</text>
</comment>
<evidence type="ECO:0000313" key="5">
    <source>
        <dbReference type="Proteomes" id="UP001152795"/>
    </source>
</evidence>
<comment type="caution">
    <text evidence="4">The sequence shown here is derived from an EMBL/GenBank/DDBJ whole genome shotgun (WGS) entry which is preliminary data.</text>
</comment>
<evidence type="ECO:0000256" key="2">
    <source>
        <dbReference type="ARBA" id="ARBA00023157"/>
    </source>
</evidence>
<keyword evidence="2" id="KW-1015">Disulfide bond</keyword>
<dbReference type="Gene3D" id="2.10.10.10">
    <property type="entry name" value="Fibronectin, type II, collagen-binding"/>
    <property type="match status" value="1"/>
</dbReference>
<evidence type="ECO:0000313" key="4">
    <source>
        <dbReference type="EMBL" id="CAB4020033.1"/>
    </source>
</evidence>
<keyword evidence="5" id="KW-1185">Reference proteome</keyword>
<dbReference type="PROSITE" id="PS51092">
    <property type="entry name" value="FN2_2"/>
    <property type="match status" value="1"/>
</dbReference>
<reference evidence="4" key="1">
    <citation type="submission" date="2020-04" db="EMBL/GenBank/DDBJ databases">
        <authorList>
            <person name="Alioto T."/>
            <person name="Alioto T."/>
            <person name="Gomez Garrido J."/>
        </authorList>
    </citation>
    <scope>NUCLEOTIDE SEQUENCE</scope>
    <source>
        <strain evidence="4">A484AB</strain>
    </source>
</reference>
<dbReference type="Pfam" id="PF00040">
    <property type="entry name" value="fn2"/>
    <property type="match status" value="1"/>
</dbReference>
<dbReference type="InterPro" id="IPR000562">
    <property type="entry name" value="FN_type2_dom"/>
</dbReference>
<dbReference type="EMBL" id="CACRXK020010745">
    <property type="protein sequence ID" value="CAB4020033.1"/>
    <property type="molecule type" value="Genomic_DNA"/>
</dbReference>
<dbReference type="AlphaFoldDB" id="A0A6S7IQX3"/>